<proteinExistence type="predicted"/>
<dbReference type="RefSeq" id="WP_344888068.1">
    <property type="nucleotide sequence ID" value="NZ_BAAAWD010000004.1"/>
</dbReference>
<evidence type="ECO:0008006" key="5">
    <source>
        <dbReference type="Google" id="ProtNLM"/>
    </source>
</evidence>
<dbReference type="InterPro" id="IPR021787">
    <property type="entry name" value="DUF3352"/>
</dbReference>
<organism evidence="3 4">
    <name type="scientific">Streptosporangium longisporum</name>
    <dbReference type="NCBI Taxonomy" id="46187"/>
    <lineage>
        <taxon>Bacteria</taxon>
        <taxon>Bacillati</taxon>
        <taxon>Actinomycetota</taxon>
        <taxon>Actinomycetes</taxon>
        <taxon>Streptosporangiales</taxon>
        <taxon>Streptosporangiaceae</taxon>
        <taxon>Streptosporangium</taxon>
    </lineage>
</organism>
<evidence type="ECO:0000313" key="3">
    <source>
        <dbReference type="EMBL" id="GAA2989500.1"/>
    </source>
</evidence>
<feature type="compositionally biased region" description="Polar residues" evidence="1">
    <location>
        <begin position="29"/>
        <end position="40"/>
    </location>
</feature>
<keyword evidence="2" id="KW-0472">Membrane</keyword>
<name>A0ABN3XSX8_9ACTN</name>
<feature type="compositionally biased region" description="Pro residues" evidence="1">
    <location>
        <begin position="1"/>
        <end position="10"/>
    </location>
</feature>
<keyword evidence="2" id="KW-1133">Transmembrane helix</keyword>
<evidence type="ECO:0000256" key="1">
    <source>
        <dbReference type="SAM" id="MobiDB-lite"/>
    </source>
</evidence>
<reference evidence="3 4" key="1">
    <citation type="journal article" date="2019" name="Int. J. Syst. Evol. Microbiol.">
        <title>The Global Catalogue of Microorganisms (GCM) 10K type strain sequencing project: providing services to taxonomists for standard genome sequencing and annotation.</title>
        <authorList>
            <consortium name="The Broad Institute Genomics Platform"/>
            <consortium name="The Broad Institute Genome Sequencing Center for Infectious Disease"/>
            <person name="Wu L."/>
            <person name="Ma J."/>
        </authorList>
    </citation>
    <scope>NUCLEOTIDE SEQUENCE [LARGE SCALE GENOMIC DNA]</scope>
    <source>
        <strain evidence="3 4">JCM 3106</strain>
    </source>
</reference>
<comment type="caution">
    <text evidence="3">The sequence shown here is derived from an EMBL/GenBank/DDBJ whole genome shotgun (WGS) entry which is preliminary data.</text>
</comment>
<evidence type="ECO:0000256" key="2">
    <source>
        <dbReference type="SAM" id="Phobius"/>
    </source>
</evidence>
<feature type="region of interest" description="Disordered" evidence="1">
    <location>
        <begin position="1"/>
        <end position="180"/>
    </location>
</feature>
<sequence length="659" mass="68911">MPANNPPDQTPTPGQQPDRTIAYRWNEGAQHNDQPHTQAHPQGQSGYSQPGGRQGQPYPQQGGPYGQHTPGQSGQPYGQQGYGQQAGQPYGQQNYGQQAGQPYGQAGHQQQGYGQQAGQPYGEQTYGQQTYGQQTHGQQAYGQQTGQPYGQQNYGQQAGGWQQQGPDFLSAGPPAGPPAGKKRRGWLFAVIAAVVVALVGGGGVFAASMLSGGGTQPHDVLPSNAIGYVRLDLDPAANQKVALFSIARKFTVTKDSFTGEDPRQAVFDMLKKGNADDFGAIDYATDVEPWLGDRIGLAALPSGKGTAVPGVVVAVQVKDQDQAKAGIAKLMGKEKYGIAFRDDYALLTATQPEADQAATAAPLSENASFTDDLGALGETGVLSFWMDAGKIAALAPELATQDPATLNQIKNVRVAGALRFDGEYVELAGISRGAQNLDMGTPEASRISTLPASTAGAVSFSGLGEVIGKQWAQIMKSADQAAGGNAGFQQFADQAQQKYGLQLPADLVTLLGKNITLAVDAGGIESNQPRFGAKIVTDPAKAQEVVGKIEKFLVDSGAATPQLAKVAGDGTFVLAGSQDYAAELGKDGGLGDSETFQLAVPDADKATFAAYVDLDKVEKLYLGTLQGEDRANLQVLRAVGMSGTQSGSEASFSLRLLFN</sequence>
<dbReference type="Pfam" id="PF11832">
    <property type="entry name" value="DUF3352"/>
    <property type="match status" value="1"/>
</dbReference>
<protein>
    <recommendedName>
        <fullName evidence="5">DUF3352 domain-containing protein</fullName>
    </recommendedName>
</protein>
<feature type="transmembrane region" description="Helical" evidence="2">
    <location>
        <begin position="186"/>
        <end position="210"/>
    </location>
</feature>
<keyword evidence="2" id="KW-0812">Transmembrane</keyword>
<feature type="compositionally biased region" description="Low complexity" evidence="1">
    <location>
        <begin position="41"/>
        <end position="165"/>
    </location>
</feature>
<evidence type="ECO:0000313" key="4">
    <source>
        <dbReference type="Proteomes" id="UP001499930"/>
    </source>
</evidence>
<gene>
    <name evidence="3" type="ORF">GCM10017559_06860</name>
</gene>
<keyword evidence="4" id="KW-1185">Reference proteome</keyword>
<dbReference type="Proteomes" id="UP001499930">
    <property type="component" value="Unassembled WGS sequence"/>
</dbReference>
<accession>A0ABN3XSX8</accession>
<dbReference type="EMBL" id="BAAAWD010000004">
    <property type="protein sequence ID" value="GAA2989500.1"/>
    <property type="molecule type" value="Genomic_DNA"/>
</dbReference>